<proteinExistence type="predicted"/>
<keyword evidence="3" id="KW-1185">Reference proteome</keyword>
<comment type="caution">
    <text evidence="2">The sequence shown here is derived from an EMBL/GenBank/DDBJ whole genome shotgun (WGS) entry which is preliminary data.</text>
</comment>
<dbReference type="AlphaFoldDB" id="A0AAW1YZ99"/>
<name>A0AAW1YZ99_CULAL</name>
<dbReference type="Proteomes" id="UP001479290">
    <property type="component" value="Unassembled WGS sequence"/>
</dbReference>
<feature type="non-terminal residue" evidence="2">
    <location>
        <position position="1"/>
    </location>
</feature>
<evidence type="ECO:0000256" key="1">
    <source>
        <dbReference type="SAM" id="MobiDB-lite"/>
    </source>
</evidence>
<dbReference type="EMBL" id="JAWDJR010000022">
    <property type="protein sequence ID" value="KAK9954420.1"/>
    <property type="molecule type" value="Genomic_DNA"/>
</dbReference>
<evidence type="ECO:0000313" key="3">
    <source>
        <dbReference type="Proteomes" id="UP001479290"/>
    </source>
</evidence>
<evidence type="ECO:0000313" key="2">
    <source>
        <dbReference type="EMBL" id="KAK9954420.1"/>
    </source>
</evidence>
<protein>
    <submittedName>
        <fullName evidence="2">Uncharacterized protein</fullName>
    </submittedName>
</protein>
<sequence length="49" mass="5924">RWEVRDRGNEKHRAKDRRRDRQKEERVALLTDVLPAVLALRLRQTDEDG</sequence>
<organism evidence="2 3">
    <name type="scientific">Culter alburnus</name>
    <name type="common">Topmouth culter</name>
    <dbReference type="NCBI Taxonomy" id="194366"/>
    <lineage>
        <taxon>Eukaryota</taxon>
        <taxon>Metazoa</taxon>
        <taxon>Chordata</taxon>
        <taxon>Craniata</taxon>
        <taxon>Vertebrata</taxon>
        <taxon>Euteleostomi</taxon>
        <taxon>Actinopterygii</taxon>
        <taxon>Neopterygii</taxon>
        <taxon>Teleostei</taxon>
        <taxon>Ostariophysi</taxon>
        <taxon>Cypriniformes</taxon>
        <taxon>Xenocyprididae</taxon>
        <taxon>Xenocypridinae</taxon>
        <taxon>Culter</taxon>
    </lineage>
</organism>
<reference evidence="2 3" key="1">
    <citation type="submission" date="2024-05" db="EMBL/GenBank/DDBJ databases">
        <title>A high-quality chromosomal-level genome assembly of Topmouth culter (Culter alburnus).</title>
        <authorList>
            <person name="Zhao H."/>
        </authorList>
    </citation>
    <scope>NUCLEOTIDE SEQUENCE [LARGE SCALE GENOMIC DNA]</scope>
    <source>
        <strain evidence="2">CATC2023</strain>
        <tissue evidence="2">Muscle</tissue>
    </source>
</reference>
<gene>
    <name evidence="2" type="ORF">ABG768_016487</name>
</gene>
<feature type="region of interest" description="Disordered" evidence="1">
    <location>
        <begin position="1"/>
        <end position="24"/>
    </location>
</feature>
<accession>A0AAW1YZ99</accession>